<dbReference type="SUPFAM" id="SSF161111">
    <property type="entry name" value="Cation efflux protein transmembrane domain-like"/>
    <property type="match status" value="1"/>
</dbReference>
<keyword evidence="6" id="KW-0406">Ion transport</keyword>
<evidence type="ECO:0000256" key="1">
    <source>
        <dbReference type="ARBA" id="ARBA00004141"/>
    </source>
</evidence>
<feature type="transmembrane region" description="Helical" evidence="9">
    <location>
        <begin position="82"/>
        <end position="100"/>
    </location>
</feature>
<dbReference type="Pfam" id="PF01545">
    <property type="entry name" value="Cation_efflux"/>
    <property type="match status" value="1"/>
</dbReference>
<dbReference type="Pfam" id="PF16916">
    <property type="entry name" value="ZT_dimer"/>
    <property type="match status" value="1"/>
</dbReference>
<dbReference type="GO" id="GO:0006829">
    <property type="term" value="P:zinc ion transport"/>
    <property type="evidence" value="ECO:0007669"/>
    <property type="project" value="UniProtKB-KW"/>
</dbReference>
<dbReference type="Proteomes" id="UP000218327">
    <property type="component" value="Unassembled WGS sequence"/>
</dbReference>
<keyword evidence="8 9" id="KW-0472">Membrane</keyword>
<gene>
    <name evidence="12" type="ORF">COA96_01020</name>
</gene>
<dbReference type="SUPFAM" id="SSF160240">
    <property type="entry name" value="Cation efflux protein cytoplasmic domain-like"/>
    <property type="match status" value="1"/>
</dbReference>
<evidence type="ECO:0000256" key="8">
    <source>
        <dbReference type="ARBA" id="ARBA00023136"/>
    </source>
</evidence>
<dbReference type="Gene3D" id="1.20.1510.10">
    <property type="entry name" value="Cation efflux protein transmembrane domain"/>
    <property type="match status" value="1"/>
</dbReference>
<organism evidence="12 13">
    <name type="scientific">SAR86 cluster bacterium</name>
    <dbReference type="NCBI Taxonomy" id="2030880"/>
    <lineage>
        <taxon>Bacteria</taxon>
        <taxon>Pseudomonadati</taxon>
        <taxon>Pseudomonadota</taxon>
        <taxon>Gammaproteobacteria</taxon>
        <taxon>SAR86 cluster</taxon>
    </lineage>
</organism>
<evidence type="ECO:0000313" key="13">
    <source>
        <dbReference type="Proteomes" id="UP000218327"/>
    </source>
</evidence>
<keyword evidence="5 9" id="KW-0812">Transmembrane</keyword>
<dbReference type="InterPro" id="IPR027469">
    <property type="entry name" value="Cation_efflux_TMD_sf"/>
</dbReference>
<dbReference type="AlphaFoldDB" id="A0A2A5BAH2"/>
<evidence type="ECO:0000256" key="3">
    <source>
        <dbReference type="ARBA" id="ARBA00022448"/>
    </source>
</evidence>
<evidence type="ECO:0000259" key="10">
    <source>
        <dbReference type="Pfam" id="PF01545"/>
    </source>
</evidence>
<dbReference type="EMBL" id="NVVJ01000002">
    <property type="protein sequence ID" value="PCJ28455.1"/>
    <property type="molecule type" value="Genomic_DNA"/>
</dbReference>
<feature type="transmembrane region" description="Helical" evidence="9">
    <location>
        <begin position="154"/>
        <end position="172"/>
    </location>
</feature>
<evidence type="ECO:0000256" key="4">
    <source>
        <dbReference type="ARBA" id="ARBA00022496"/>
    </source>
</evidence>
<evidence type="ECO:0000256" key="2">
    <source>
        <dbReference type="ARBA" id="ARBA00010212"/>
    </source>
</evidence>
<dbReference type="GO" id="GO:0006826">
    <property type="term" value="P:iron ion transport"/>
    <property type="evidence" value="ECO:0007669"/>
    <property type="project" value="UniProtKB-KW"/>
</dbReference>
<dbReference type="PANTHER" id="PTHR43840:SF15">
    <property type="entry name" value="MITOCHONDRIAL METAL TRANSPORTER 1-RELATED"/>
    <property type="match status" value="1"/>
</dbReference>
<proteinExistence type="inferred from homology"/>
<dbReference type="PANTHER" id="PTHR43840">
    <property type="entry name" value="MITOCHONDRIAL METAL TRANSPORTER 1-RELATED"/>
    <property type="match status" value="1"/>
</dbReference>
<keyword evidence="6" id="KW-0862">Zinc</keyword>
<sequence length="388" mass="42523">MNTPSAKYEATRVTLIGMCLDLILGFGKIAGGMYTQSFALVTDGIHSLTDAVTDVFVLIVARISHSAPDEEHQYGHGRFETIGTIAMGIVFFTTAGIILFDSVNRLRESDFSPVPAIAGAAIAAISIASKEWIYHYTMRVANRLNSNLLKANAWHSRSDAFSSVAVLIGILAAQQGYVWMDIVAAMFVALIIAKIGWELCVDSLKELVDTAVPKQRRAQFVSCILAVEGILEVTSLRSRLSGGKIILEVRLLVNPRISVSEGHQLGETVSKSLTGQFADISEVLAHIDPVTHDDNNATQANLSELPQRAEIIERVKHNWRALLDDNDIESIDLHYLGSGIEIDLTLNRDTVSPQLASDLESSLHTIRCITCLRIFHKLYESNPTQTPT</sequence>
<keyword evidence="3" id="KW-0813">Transport</keyword>
<dbReference type="InterPro" id="IPR050291">
    <property type="entry name" value="CDF_Transporter"/>
</dbReference>
<reference evidence="13" key="1">
    <citation type="submission" date="2017-08" db="EMBL/GenBank/DDBJ databases">
        <title>A dynamic microbial community with high functional redundancy inhabits the cold, oxic subseafloor aquifer.</title>
        <authorList>
            <person name="Tully B.J."/>
            <person name="Wheat C.G."/>
            <person name="Glazer B.T."/>
            <person name="Huber J.A."/>
        </authorList>
    </citation>
    <scope>NUCLEOTIDE SEQUENCE [LARGE SCALE GENOMIC DNA]</scope>
</reference>
<keyword evidence="4" id="KW-0408">Iron</keyword>
<evidence type="ECO:0000259" key="11">
    <source>
        <dbReference type="Pfam" id="PF16916"/>
    </source>
</evidence>
<comment type="similarity">
    <text evidence="2">Belongs to the cation diffusion facilitator (CDF) transporter (TC 2.A.4) family. FieF subfamily.</text>
</comment>
<evidence type="ECO:0000256" key="6">
    <source>
        <dbReference type="ARBA" id="ARBA00022906"/>
    </source>
</evidence>
<dbReference type="GO" id="GO:0016020">
    <property type="term" value="C:membrane"/>
    <property type="evidence" value="ECO:0007669"/>
    <property type="project" value="UniProtKB-SubCell"/>
</dbReference>
<dbReference type="Gene3D" id="3.30.70.1350">
    <property type="entry name" value="Cation efflux protein, cytoplasmic domain"/>
    <property type="match status" value="1"/>
</dbReference>
<evidence type="ECO:0000256" key="9">
    <source>
        <dbReference type="SAM" id="Phobius"/>
    </source>
</evidence>
<comment type="caution">
    <text evidence="12">The sequence shown here is derived from an EMBL/GenBank/DDBJ whole genome shotgun (WGS) entry which is preliminary data.</text>
</comment>
<keyword evidence="4" id="KW-0410">Iron transport</keyword>
<protein>
    <submittedName>
        <fullName evidence="12">Cation-efflux pump</fullName>
    </submittedName>
</protein>
<dbReference type="InterPro" id="IPR002524">
    <property type="entry name" value="Cation_efflux"/>
</dbReference>
<keyword evidence="6" id="KW-0864">Zinc transport</keyword>
<dbReference type="NCBIfam" id="TIGR01297">
    <property type="entry name" value="CDF"/>
    <property type="match status" value="1"/>
</dbReference>
<dbReference type="InterPro" id="IPR058533">
    <property type="entry name" value="Cation_efflux_TM"/>
</dbReference>
<evidence type="ECO:0000256" key="5">
    <source>
        <dbReference type="ARBA" id="ARBA00022692"/>
    </source>
</evidence>
<accession>A0A2A5BAH2</accession>
<keyword evidence="7 9" id="KW-1133">Transmembrane helix</keyword>
<evidence type="ECO:0000313" key="12">
    <source>
        <dbReference type="EMBL" id="PCJ28455.1"/>
    </source>
</evidence>
<evidence type="ECO:0000256" key="7">
    <source>
        <dbReference type="ARBA" id="ARBA00022989"/>
    </source>
</evidence>
<comment type="subcellular location">
    <subcellularLocation>
        <location evidence="1">Membrane</location>
        <topology evidence="1">Multi-pass membrane protein</topology>
    </subcellularLocation>
</comment>
<name>A0A2A5BAH2_9GAMM</name>
<dbReference type="GO" id="GO:0008324">
    <property type="term" value="F:monoatomic cation transmembrane transporter activity"/>
    <property type="evidence" value="ECO:0007669"/>
    <property type="project" value="InterPro"/>
</dbReference>
<dbReference type="FunFam" id="1.20.1510.10:FF:000006">
    <property type="entry name" value="Divalent cation efflux transporter"/>
    <property type="match status" value="1"/>
</dbReference>
<feature type="domain" description="Cation efflux protein cytoplasmic" evidence="11">
    <location>
        <begin position="215"/>
        <end position="289"/>
    </location>
</feature>
<dbReference type="InterPro" id="IPR027470">
    <property type="entry name" value="Cation_efflux_CTD"/>
</dbReference>
<feature type="domain" description="Cation efflux protein transmembrane" evidence="10">
    <location>
        <begin position="16"/>
        <end position="208"/>
    </location>
</feature>
<dbReference type="InterPro" id="IPR036837">
    <property type="entry name" value="Cation_efflux_CTD_sf"/>
</dbReference>